<protein>
    <submittedName>
        <fullName evidence="1">Uncharacterized protein</fullName>
    </submittedName>
</protein>
<evidence type="ECO:0000313" key="2">
    <source>
        <dbReference type="Proteomes" id="UP001218188"/>
    </source>
</evidence>
<name>A0AAD6TCG6_9AGAR</name>
<organism evidence="1 2">
    <name type="scientific">Mycena alexandri</name>
    <dbReference type="NCBI Taxonomy" id="1745969"/>
    <lineage>
        <taxon>Eukaryota</taxon>
        <taxon>Fungi</taxon>
        <taxon>Dikarya</taxon>
        <taxon>Basidiomycota</taxon>
        <taxon>Agaricomycotina</taxon>
        <taxon>Agaricomycetes</taxon>
        <taxon>Agaricomycetidae</taxon>
        <taxon>Agaricales</taxon>
        <taxon>Marasmiineae</taxon>
        <taxon>Mycenaceae</taxon>
        <taxon>Mycena</taxon>
    </lineage>
</organism>
<reference evidence="1" key="1">
    <citation type="submission" date="2023-03" db="EMBL/GenBank/DDBJ databases">
        <title>Massive genome expansion in bonnet fungi (Mycena s.s.) driven by repeated elements and novel gene families across ecological guilds.</title>
        <authorList>
            <consortium name="Lawrence Berkeley National Laboratory"/>
            <person name="Harder C.B."/>
            <person name="Miyauchi S."/>
            <person name="Viragh M."/>
            <person name="Kuo A."/>
            <person name="Thoen E."/>
            <person name="Andreopoulos B."/>
            <person name="Lu D."/>
            <person name="Skrede I."/>
            <person name="Drula E."/>
            <person name="Henrissat B."/>
            <person name="Morin E."/>
            <person name="Kohler A."/>
            <person name="Barry K."/>
            <person name="LaButti K."/>
            <person name="Morin E."/>
            <person name="Salamov A."/>
            <person name="Lipzen A."/>
            <person name="Mereny Z."/>
            <person name="Hegedus B."/>
            <person name="Baldrian P."/>
            <person name="Stursova M."/>
            <person name="Weitz H."/>
            <person name="Taylor A."/>
            <person name="Grigoriev I.V."/>
            <person name="Nagy L.G."/>
            <person name="Martin F."/>
            <person name="Kauserud H."/>
        </authorList>
    </citation>
    <scope>NUCLEOTIDE SEQUENCE</scope>
    <source>
        <strain evidence="1">CBHHK200</strain>
    </source>
</reference>
<comment type="caution">
    <text evidence="1">The sequence shown here is derived from an EMBL/GenBank/DDBJ whole genome shotgun (WGS) entry which is preliminary data.</text>
</comment>
<accession>A0AAD6TCG6</accession>
<keyword evidence="2" id="KW-1185">Reference proteome</keyword>
<dbReference type="Proteomes" id="UP001218188">
    <property type="component" value="Unassembled WGS sequence"/>
</dbReference>
<proteinExistence type="predicted"/>
<dbReference type="EMBL" id="JARJCM010000011">
    <property type="protein sequence ID" value="KAJ7042851.1"/>
    <property type="molecule type" value="Genomic_DNA"/>
</dbReference>
<gene>
    <name evidence="1" type="ORF">C8F04DRAFT_1251669</name>
</gene>
<sequence length="167" mass="18729">MAVPSTDEEVTNVFMAVRRREPRFPNFAYGFLYATGSSRRRTVAIPYNYGVTKLESVNDLFVHAWVPRPTISSNVVDMSAGRVFVDRLPQSSLAFNHPYSIIYLPPTQPTTTSGVNTCKSLRALSPWTGNILVVKHGKRKPVINVEKEDSLLVDMLVSEFIERGLLV</sequence>
<evidence type="ECO:0000313" key="1">
    <source>
        <dbReference type="EMBL" id="KAJ7042851.1"/>
    </source>
</evidence>
<dbReference type="AlphaFoldDB" id="A0AAD6TCG6"/>